<comment type="caution">
    <text evidence="2">The sequence shown here is derived from an EMBL/GenBank/DDBJ whole genome shotgun (WGS) entry which is preliminary data.</text>
</comment>
<evidence type="ECO:0008006" key="4">
    <source>
        <dbReference type="Google" id="ProtNLM"/>
    </source>
</evidence>
<feature type="compositionally biased region" description="Polar residues" evidence="1">
    <location>
        <begin position="88"/>
        <end position="98"/>
    </location>
</feature>
<sequence length="221" mass="22568">MTAPGLTPPAERPDTLSTHRAPPTYRPPGLLPPNGPARTWGLVVVVAPLLLVLTMSLFSGSAGGSAPTGSSGSTGSGLLGSGPRETADQPTYETSTAPAPQHDDTGTPDVYSSPETSTTDSTPGASSGPGEVVAAYFEAINTRDYRTAWALGGKNLDSSYNSFVSGYGSTEEDTIHIVSVTGDEVRLTIEALQTDGTMHSYDAVYTVSGGVITSGKGTQTG</sequence>
<reference evidence="3" key="1">
    <citation type="journal article" date="2019" name="Int. J. Syst. Evol. Microbiol.">
        <title>The Global Catalogue of Microorganisms (GCM) 10K type strain sequencing project: providing services to taxonomists for standard genome sequencing and annotation.</title>
        <authorList>
            <consortium name="The Broad Institute Genomics Platform"/>
            <consortium name="The Broad Institute Genome Sequencing Center for Infectious Disease"/>
            <person name="Wu L."/>
            <person name="Ma J."/>
        </authorList>
    </citation>
    <scope>NUCLEOTIDE SEQUENCE [LARGE SCALE GENOMIC DNA]</scope>
    <source>
        <strain evidence="3">JCM 6923</strain>
    </source>
</reference>
<accession>A0ABP5XST8</accession>
<protein>
    <recommendedName>
        <fullName evidence="4">Integral membrane protein</fullName>
    </recommendedName>
</protein>
<keyword evidence="3" id="KW-1185">Reference proteome</keyword>
<proteinExistence type="predicted"/>
<gene>
    <name evidence="2" type="ORF">GCM10010422_05670</name>
</gene>
<dbReference type="EMBL" id="BAAATL010000002">
    <property type="protein sequence ID" value="GAA2467340.1"/>
    <property type="molecule type" value="Genomic_DNA"/>
</dbReference>
<feature type="region of interest" description="Disordered" evidence="1">
    <location>
        <begin position="1"/>
        <end position="32"/>
    </location>
</feature>
<feature type="compositionally biased region" description="Low complexity" evidence="1">
    <location>
        <begin position="112"/>
        <end position="123"/>
    </location>
</feature>
<evidence type="ECO:0000313" key="2">
    <source>
        <dbReference type="EMBL" id="GAA2467340.1"/>
    </source>
</evidence>
<dbReference type="Proteomes" id="UP001501721">
    <property type="component" value="Unassembled WGS sequence"/>
</dbReference>
<name>A0ABP5XST8_9ACTN</name>
<evidence type="ECO:0000256" key="1">
    <source>
        <dbReference type="SAM" id="MobiDB-lite"/>
    </source>
</evidence>
<evidence type="ECO:0000313" key="3">
    <source>
        <dbReference type="Proteomes" id="UP001501721"/>
    </source>
</evidence>
<organism evidence="2 3">
    <name type="scientific">Streptomyces graminearus</name>
    <dbReference type="NCBI Taxonomy" id="284030"/>
    <lineage>
        <taxon>Bacteria</taxon>
        <taxon>Bacillati</taxon>
        <taxon>Actinomycetota</taxon>
        <taxon>Actinomycetes</taxon>
        <taxon>Kitasatosporales</taxon>
        <taxon>Streptomycetaceae</taxon>
        <taxon>Streptomyces</taxon>
    </lineage>
</organism>
<feature type="region of interest" description="Disordered" evidence="1">
    <location>
        <begin position="61"/>
        <end position="130"/>
    </location>
</feature>